<dbReference type="GO" id="GO:0008270">
    <property type="term" value="F:zinc ion binding"/>
    <property type="evidence" value="ECO:0007669"/>
    <property type="project" value="UniProtKB-KW"/>
</dbReference>
<evidence type="ECO:0000259" key="5">
    <source>
        <dbReference type="PROSITE" id="PS50280"/>
    </source>
</evidence>
<feature type="non-terminal residue" evidence="6">
    <location>
        <position position="1"/>
    </location>
</feature>
<dbReference type="STRING" id="5539.A0A3E2GYI4"/>
<dbReference type="InterPro" id="IPR046341">
    <property type="entry name" value="SET_dom_sf"/>
</dbReference>
<dbReference type="OrthoDB" id="438641at2759"/>
<dbReference type="InterPro" id="IPR002893">
    <property type="entry name" value="Znf_MYND"/>
</dbReference>
<keyword evidence="2" id="KW-0863">Zinc-finger</keyword>
<protein>
    <recommendedName>
        <fullName evidence="5">SET domain-containing protein</fullName>
    </recommendedName>
</protein>
<accession>A0A3E2GYI4</accession>
<dbReference type="OMA" id="CERCVWE"/>
<evidence type="ECO:0000313" key="7">
    <source>
        <dbReference type="Proteomes" id="UP000258309"/>
    </source>
</evidence>
<evidence type="ECO:0000256" key="3">
    <source>
        <dbReference type="ARBA" id="ARBA00022833"/>
    </source>
</evidence>
<dbReference type="Pfam" id="PF00856">
    <property type="entry name" value="SET"/>
    <property type="match status" value="1"/>
</dbReference>
<dbReference type="PROSITE" id="PS01360">
    <property type="entry name" value="ZF_MYND_1"/>
    <property type="match status" value="1"/>
</dbReference>
<proteinExistence type="predicted"/>
<keyword evidence="7" id="KW-1185">Reference proteome</keyword>
<dbReference type="EMBL" id="NCSJ02000276">
    <property type="protein sequence ID" value="RFU26225.1"/>
    <property type="molecule type" value="Genomic_DNA"/>
</dbReference>
<reference evidence="6 7" key="1">
    <citation type="submission" date="2018-05" db="EMBL/GenBank/DDBJ databases">
        <title>Draft genome sequence of Scytalidium lignicola DSM 105466, a ubiquitous saprotrophic fungus.</title>
        <authorList>
            <person name="Buettner E."/>
            <person name="Gebauer A.M."/>
            <person name="Hofrichter M."/>
            <person name="Liers C."/>
            <person name="Kellner H."/>
        </authorList>
    </citation>
    <scope>NUCLEOTIDE SEQUENCE [LARGE SCALE GENOMIC DNA]</scope>
    <source>
        <strain evidence="6 7">DSM 105466</strain>
    </source>
</reference>
<name>A0A3E2GYI4_SCYLI</name>
<dbReference type="PANTHER" id="PTHR12197">
    <property type="entry name" value="HISTONE-LYSINE N-METHYLTRANSFERASE SMYD"/>
    <property type="match status" value="1"/>
</dbReference>
<dbReference type="InterPro" id="IPR001214">
    <property type="entry name" value="SET_dom"/>
</dbReference>
<evidence type="ECO:0000256" key="2">
    <source>
        <dbReference type="ARBA" id="ARBA00022771"/>
    </source>
</evidence>
<dbReference type="SUPFAM" id="SSF82199">
    <property type="entry name" value="SET domain"/>
    <property type="match status" value="1"/>
</dbReference>
<sequence length="597" mass="66659">MVLLRKDGRITSPPSTSAMDEDDRAEETAELLQQRAQLTDSLLEQPYDLILYLERAVVHRDLGYPDLAAGDSYRALLLTDEVCDESFEYHEQALTALLAHSSDRLPAVLRGHGGAYSGDDLSDELQDMNIDGVEEEVLVGRIYEPLELAHLASTRCYQILAVSLLLCGCLRSAYEFCARGLTIAPDDEGLVQAMEYIQSMAKRRLKLPEDVEVDVNILPEQGLVRREIYPWNDHEPDRFCDETLDFLNEELRAVSTKCVAKVTELPALLETNIDPNYRGALPTSKQLGLFASSDIEPGELVLDEISVLTANNRHRESLCDCCSNELPPLGANSTVVGCPDCQDIMFCGEDCLQRALATYHPAVCDKDLESIAKDGDPREAPNALYLLLLARTLAMSCTQEIHPLELKEVKFIWGDFLPSASNAVPLSVNAGPPPIWTLPFSFASNIEGPLHILEKMDIDIFAGIAQYDLWIFNTLYSKFRGTASARVSLRDARPEVAAVHPLWCLANHDCDPNVKWEWGGEMQFYCREQRVDGRPGGIRAGEEILNHYCDIDLPVRERREWAKGSLGGLCMCARCRREAAEEEKVAVNGKKYHDVEV</sequence>
<feature type="non-terminal residue" evidence="6">
    <location>
        <position position="597"/>
    </location>
</feature>
<dbReference type="PROSITE" id="PS50280">
    <property type="entry name" value="SET"/>
    <property type="match status" value="1"/>
</dbReference>
<dbReference type="Gene3D" id="1.10.220.160">
    <property type="match status" value="1"/>
</dbReference>
<dbReference type="PANTHER" id="PTHR12197:SF273">
    <property type="entry name" value="MYND-TYPE ZINC FINGER PROTEIN SAMB"/>
    <property type="match status" value="1"/>
</dbReference>
<gene>
    <name evidence="6" type="ORF">B7463_g10128</name>
</gene>
<dbReference type="Proteomes" id="UP000258309">
    <property type="component" value="Unassembled WGS sequence"/>
</dbReference>
<dbReference type="InterPro" id="IPR050869">
    <property type="entry name" value="H3K4_H4K5_MeTrfase"/>
</dbReference>
<dbReference type="AlphaFoldDB" id="A0A3E2GYI4"/>
<dbReference type="Gene3D" id="6.10.140.2220">
    <property type="match status" value="1"/>
</dbReference>
<comment type="caution">
    <text evidence="6">The sequence shown here is derived from an EMBL/GenBank/DDBJ whole genome shotgun (WGS) entry which is preliminary data.</text>
</comment>
<keyword evidence="3" id="KW-0862">Zinc</keyword>
<feature type="region of interest" description="Disordered" evidence="4">
    <location>
        <begin position="1"/>
        <end position="24"/>
    </location>
</feature>
<dbReference type="Gene3D" id="2.170.270.10">
    <property type="entry name" value="SET domain"/>
    <property type="match status" value="2"/>
</dbReference>
<dbReference type="GO" id="GO:0005634">
    <property type="term" value="C:nucleus"/>
    <property type="evidence" value="ECO:0007669"/>
    <property type="project" value="TreeGrafter"/>
</dbReference>
<evidence type="ECO:0000313" key="6">
    <source>
        <dbReference type="EMBL" id="RFU26225.1"/>
    </source>
</evidence>
<evidence type="ECO:0000256" key="4">
    <source>
        <dbReference type="SAM" id="MobiDB-lite"/>
    </source>
</evidence>
<keyword evidence="1" id="KW-0479">Metal-binding</keyword>
<organism evidence="6 7">
    <name type="scientific">Scytalidium lignicola</name>
    <name type="common">Hyphomycete</name>
    <dbReference type="NCBI Taxonomy" id="5539"/>
    <lineage>
        <taxon>Eukaryota</taxon>
        <taxon>Fungi</taxon>
        <taxon>Dikarya</taxon>
        <taxon>Ascomycota</taxon>
        <taxon>Pezizomycotina</taxon>
        <taxon>Leotiomycetes</taxon>
        <taxon>Leotiomycetes incertae sedis</taxon>
        <taxon>Scytalidium</taxon>
    </lineage>
</organism>
<evidence type="ECO:0000256" key="1">
    <source>
        <dbReference type="ARBA" id="ARBA00022723"/>
    </source>
</evidence>
<feature type="domain" description="SET" evidence="5">
    <location>
        <begin position="267"/>
        <end position="549"/>
    </location>
</feature>